<feature type="region of interest" description="Disordered" evidence="2">
    <location>
        <begin position="150"/>
        <end position="197"/>
    </location>
</feature>
<dbReference type="GeneID" id="9803810"/>
<gene>
    <name evidence="3" type="ORF">GCK72_007003</name>
</gene>
<sequence length="696" mass="78543">MSTQQLPSTASSSSEDNDIKFAYIKNKELEIWVSPDQKSTIVMPNISPNMMTQKELETYKIIESGRGFEKGVIEEPEQNVEEMSREKYDKALHANKELGKANFALRKEHETLRLFVETMKNQHDEDWRAKNELMDKRDKKQKKKIKKLEEENKKLKEQPKEADQDLPVAASSSTDSSARSTPHLPSHVATSSSQVISPTPISFSPEIEEYLQKHGGNIQFCKNFVALPCQEVRAVPMPSELFNAFKGKRTDICYDEEAQGVFHRFRATLKDEQNKQLATGQVTLKEKKKRTKRIASSASLFTKQNAGVPQCPEVAERKPKPEVDTEAMALIQAQNSVSGNLLGVGNRGASVTSDQGVAVDQQPSNVNAAPPAPAINQMLPQPAPNAASVADGMLSFLRAYENMQAENVQLKGGLEEARNVEEQLKEAWNTQEDTIKTLKKRLEEEREKAEKEKEDLKNKMCVDFEKKMEARVKVVENQKNSEISMLKNDLDLAKNESIKAKELKIETERKFEELESDLKITKNELAAEKEDKASSRGAIIDLEDRIKLQREKANEKMKNQQDAVKNLITKSATEKRIFSEKEAGWSTKKAEMEAEIIKKSSEISELSGKLEKMRAELQDLKNESEAINPATKKILKFMAENNFAITEVGDSGNRVPGHQEVEKEEEEVADSSHKKDSIKRSNKEDEPGPSEKKQKL</sequence>
<evidence type="ECO:0000313" key="3">
    <source>
        <dbReference type="EMBL" id="KAF1767045.1"/>
    </source>
</evidence>
<feature type="region of interest" description="Disordered" evidence="2">
    <location>
        <begin position="647"/>
        <end position="696"/>
    </location>
</feature>
<dbReference type="EMBL" id="WUAV01000002">
    <property type="protein sequence ID" value="KAF1767045.1"/>
    <property type="molecule type" value="Genomic_DNA"/>
</dbReference>
<feature type="compositionally biased region" description="Low complexity" evidence="2">
    <location>
        <begin position="169"/>
        <end position="181"/>
    </location>
</feature>
<accession>A0A6A5HHT6</accession>
<dbReference type="RefSeq" id="XP_053590126.1">
    <property type="nucleotide sequence ID" value="XM_053725932.1"/>
</dbReference>
<organism evidence="3 4">
    <name type="scientific">Caenorhabditis remanei</name>
    <name type="common">Caenorhabditis vulgaris</name>
    <dbReference type="NCBI Taxonomy" id="31234"/>
    <lineage>
        <taxon>Eukaryota</taxon>
        <taxon>Metazoa</taxon>
        <taxon>Ecdysozoa</taxon>
        <taxon>Nematoda</taxon>
        <taxon>Chromadorea</taxon>
        <taxon>Rhabditida</taxon>
        <taxon>Rhabditina</taxon>
        <taxon>Rhabditomorpha</taxon>
        <taxon>Rhabditoidea</taxon>
        <taxon>Rhabditidae</taxon>
        <taxon>Peloderinae</taxon>
        <taxon>Caenorhabditis</taxon>
    </lineage>
</organism>
<protein>
    <submittedName>
        <fullName evidence="3">Uncharacterized protein</fullName>
    </submittedName>
</protein>
<keyword evidence="1" id="KW-0175">Coiled coil</keyword>
<feature type="compositionally biased region" description="Polar residues" evidence="2">
    <location>
        <begin position="188"/>
        <end position="197"/>
    </location>
</feature>
<evidence type="ECO:0000256" key="2">
    <source>
        <dbReference type="SAM" id="MobiDB-lite"/>
    </source>
</evidence>
<reference evidence="3 4" key="1">
    <citation type="submission" date="2019-12" db="EMBL/GenBank/DDBJ databases">
        <title>Chromosome-level assembly of the Caenorhabditis remanei genome.</title>
        <authorList>
            <person name="Teterina A.A."/>
            <person name="Willis J.H."/>
            <person name="Phillips P.C."/>
        </authorList>
    </citation>
    <scope>NUCLEOTIDE SEQUENCE [LARGE SCALE GENOMIC DNA]</scope>
    <source>
        <strain evidence="3 4">PX506</strain>
        <tissue evidence="3">Whole organism</tissue>
    </source>
</reference>
<dbReference type="CTD" id="9803810"/>
<feature type="compositionally biased region" description="Basic and acidic residues" evidence="2">
    <location>
        <begin position="670"/>
        <end position="696"/>
    </location>
</feature>
<proteinExistence type="predicted"/>
<dbReference type="AlphaFoldDB" id="A0A6A5HHT6"/>
<dbReference type="KEGG" id="crq:GCK72_007003"/>
<feature type="coiled-coil region" evidence="1">
    <location>
        <begin position="400"/>
        <end position="623"/>
    </location>
</feature>
<feature type="compositionally biased region" description="Basic and acidic residues" evidence="2">
    <location>
        <begin position="150"/>
        <end position="163"/>
    </location>
</feature>
<evidence type="ECO:0000256" key="1">
    <source>
        <dbReference type="SAM" id="Coils"/>
    </source>
</evidence>
<comment type="caution">
    <text evidence="3">The sequence shown here is derived from an EMBL/GenBank/DDBJ whole genome shotgun (WGS) entry which is preliminary data.</text>
</comment>
<name>A0A6A5HHT6_CAERE</name>
<evidence type="ECO:0000313" key="4">
    <source>
        <dbReference type="Proteomes" id="UP000483820"/>
    </source>
</evidence>
<dbReference type="Proteomes" id="UP000483820">
    <property type="component" value="Chromosome II"/>
</dbReference>